<evidence type="ECO:0000256" key="14">
    <source>
        <dbReference type="SAM" id="MobiDB-lite"/>
    </source>
</evidence>
<comment type="caution">
    <text evidence="18">The sequence shown here is derived from an EMBL/GenBank/DDBJ whole genome shotgun (WGS) entry which is preliminary data.</text>
</comment>
<dbReference type="Pfam" id="PF24671">
    <property type="entry name" value="DRC7_C"/>
    <property type="match status" value="1"/>
</dbReference>
<dbReference type="AlphaFoldDB" id="A0A9N7V1V7"/>
<proteinExistence type="inferred from homology"/>
<dbReference type="PANTHER" id="PTHR35249:SF2">
    <property type="entry name" value="DYNEIN REGULATORY COMPLEX SUBUNIT 7"/>
    <property type="match status" value="1"/>
</dbReference>
<evidence type="ECO:0000256" key="5">
    <source>
        <dbReference type="ARBA" id="ARBA00022782"/>
    </source>
</evidence>
<evidence type="ECO:0000256" key="10">
    <source>
        <dbReference type="ARBA" id="ARBA00023212"/>
    </source>
</evidence>
<keyword evidence="10" id="KW-0206">Cytoskeleton</keyword>
<evidence type="ECO:0000256" key="4">
    <source>
        <dbReference type="ARBA" id="ARBA00022490"/>
    </source>
</evidence>
<feature type="compositionally biased region" description="Polar residues" evidence="14">
    <location>
        <begin position="31"/>
        <end position="46"/>
    </location>
</feature>
<evidence type="ECO:0000256" key="8">
    <source>
        <dbReference type="ARBA" id="ARBA00023054"/>
    </source>
</evidence>
<feature type="domain" description="Dynein regulatory complex subunit 7 C-terminal" evidence="17">
    <location>
        <begin position="722"/>
        <end position="829"/>
    </location>
</feature>
<keyword evidence="6" id="KW-0282">Flagellum</keyword>
<keyword evidence="4" id="KW-0963">Cytoplasm</keyword>
<feature type="compositionally biased region" description="Basic and acidic residues" evidence="14">
    <location>
        <begin position="224"/>
        <end position="233"/>
    </location>
</feature>
<evidence type="ECO:0000256" key="7">
    <source>
        <dbReference type="ARBA" id="ARBA00022871"/>
    </source>
</evidence>
<dbReference type="InterPro" id="IPR056292">
    <property type="entry name" value="DRC7_C"/>
</dbReference>
<dbReference type="Proteomes" id="UP001153269">
    <property type="component" value="Unassembled WGS sequence"/>
</dbReference>
<feature type="region of interest" description="Disordered" evidence="14">
    <location>
        <begin position="203"/>
        <end position="233"/>
    </location>
</feature>
<dbReference type="EMBL" id="CADEAL010002546">
    <property type="protein sequence ID" value="CAB1440960.1"/>
    <property type="molecule type" value="Genomic_DNA"/>
</dbReference>
<dbReference type="InterPro" id="IPR056290">
    <property type="entry name" value="CEPT76/DRC7_peptidase-like_dom"/>
</dbReference>
<dbReference type="SUPFAM" id="SSF54001">
    <property type="entry name" value="Cysteine proteinases"/>
    <property type="match status" value="1"/>
</dbReference>
<dbReference type="InterPro" id="IPR056291">
    <property type="entry name" value="MORN_DRC7"/>
</dbReference>
<protein>
    <recommendedName>
        <fullName evidence="3">Dynein regulatory complex subunit 7</fullName>
    </recommendedName>
    <alternativeName>
        <fullName evidence="12">Coiled-coil domain-containing protein 135</fullName>
    </alternativeName>
    <alternativeName>
        <fullName evidence="13">Coiled-coil domain-containing protein lobo homolog</fullName>
    </alternativeName>
</protein>
<name>A0A9N7V1V7_PLEPL</name>
<dbReference type="Pfam" id="PF24656">
    <property type="entry name" value="CEPT76_peptidase"/>
    <property type="match status" value="1"/>
</dbReference>
<dbReference type="PANTHER" id="PTHR35249">
    <property type="entry name" value="DYNEIN REGULATORY COMPLEX SUBUNIT 7"/>
    <property type="match status" value="1"/>
</dbReference>
<comment type="similarity">
    <text evidence="2">Belongs to the DRC7 family.</text>
</comment>
<comment type="subcellular location">
    <subcellularLocation>
        <location evidence="1">Cytoplasm</location>
        <location evidence="1">Cytoskeleton</location>
        <location evidence="1">Flagellum axoneme</location>
    </subcellularLocation>
</comment>
<keyword evidence="9" id="KW-0969">Cilium</keyword>
<dbReference type="GO" id="GO:0007283">
    <property type="term" value="P:spermatogenesis"/>
    <property type="evidence" value="ECO:0007669"/>
    <property type="project" value="UniProtKB-KW"/>
</dbReference>
<evidence type="ECO:0000313" key="18">
    <source>
        <dbReference type="EMBL" id="CAB1440960.1"/>
    </source>
</evidence>
<keyword evidence="8" id="KW-0175">Coiled coil</keyword>
<evidence type="ECO:0000256" key="13">
    <source>
        <dbReference type="ARBA" id="ARBA00031733"/>
    </source>
</evidence>
<dbReference type="InterPro" id="IPR033551">
    <property type="entry name" value="DRC7/lobo"/>
</dbReference>
<gene>
    <name evidence="18" type="ORF">PLEPLA_LOCUS28755</name>
</gene>
<evidence type="ECO:0000259" key="16">
    <source>
        <dbReference type="Pfam" id="PF24667"/>
    </source>
</evidence>
<organism evidence="18 19">
    <name type="scientific">Pleuronectes platessa</name>
    <name type="common">European plaice</name>
    <dbReference type="NCBI Taxonomy" id="8262"/>
    <lineage>
        <taxon>Eukaryota</taxon>
        <taxon>Metazoa</taxon>
        <taxon>Chordata</taxon>
        <taxon>Craniata</taxon>
        <taxon>Vertebrata</taxon>
        <taxon>Euteleostomi</taxon>
        <taxon>Actinopterygii</taxon>
        <taxon>Neopterygii</taxon>
        <taxon>Teleostei</taxon>
        <taxon>Neoteleostei</taxon>
        <taxon>Acanthomorphata</taxon>
        <taxon>Carangaria</taxon>
        <taxon>Pleuronectiformes</taxon>
        <taxon>Pleuronectoidei</taxon>
        <taxon>Pleuronectidae</taxon>
        <taxon>Pleuronectes</taxon>
    </lineage>
</organism>
<sequence length="831" mass="97066">METVLESEEEEQRPTRDPQEEEEEEEEKTFRNTQGLSLNMADSSSPESHRINSAAETRLLTFANNFQRQFSHLFPERRPLLLGPINEFGVQKFVSTTLRATATVQPELFTWGGCAEFVASFLSLEPLDPPIELPSYLFSPASVLRTQRASCFEFCTLLCSLLLGVNYDAYCVSGYADRETCLLDQSLQHCPLLDTPVQSVISEESQENKYKEKPQRSLKSHFMTQEEQKKKPSAEAALLENLKPDESEQRPADRLRGLRLHCWVLVLSGSRSVQENFFIEPLTGARHSTGSAHFLGIESVWNNHNYYVNMQDCRSGCSDLGFDLEDVNMWEPLLFGATSKKQLIHEASNKKLYKMTPDVQEELEELEEQAFEMPRSWVSDISITKKDLETRWPGGHKRTRYRKAEVERFAPYLRPNGLTTRLVSYKDLDCTEVLMVKEWYQHRTDHLEEREVNEVDNVTTERFRRGRPFDLLFHRFESLTTEGVHEMKFCSIRVDNLVQRLVSPGEMTETFQRRADSLYYRRVHFGRHVQFSGEHVNSEPATRLIQVVERFHRDSSKPANQDVAERVFLLAQRRIEVTYHLDADTFIPSHRSFIKPREATEQKKAEDFTQDMVSSFMVGLSDTPVKTLTLYEMLVSLMKDEEMVVHQIEESLKEVRDIVSCREEEEGDVQLFFCPWTTTGAARARSKRQDMERQAAEEQSWLHENEKDILAPLLMRLDLSDPLSAEDARQLHQECLSEFKQKLVEDANLIQERYQKETQQLQRKQQWYQQNQLDMTEHQEDEYQTYCSDRTLQIRVAMRRLKMHQEEAPLKYQALDERLREDPRLAPHLLS</sequence>
<dbReference type="GO" id="GO:0030317">
    <property type="term" value="P:flagellated sperm motility"/>
    <property type="evidence" value="ECO:0007669"/>
    <property type="project" value="TreeGrafter"/>
</dbReference>
<feature type="domain" description="Dynein regulatory complex subunit 7 MORN" evidence="16">
    <location>
        <begin position="393"/>
        <end position="671"/>
    </location>
</feature>
<feature type="region of interest" description="Disordered" evidence="14">
    <location>
        <begin position="1"/>
        <end position="48"/>
    </location>
</feature>
<accession>A0A9N7V1V7</accession>
<evidence type="ECO:0000259" key="17">
    <source>
        <dbReference type="Pfam" id="PF24671"/>
    </source>
</evidence>
<feature type="compositionally biased region" description="Acidic residues" evidence="14">
    <location>
        <begin position="1"/>
        <end position="11"/>
    </location>
</feature>
<dbReference type="InterPro" id="IPR038765">
    <property type="entry name" value="Papain-like_cys_pep_sf"/>
</dbReference>
<evidence type="ECO:0000256" key="9">
    <source>
        <dbReference type="ARBA" id="ARBA00023069"/>
    </source>
</evidence>
<reference evidence="18" key="1">
    <citation type="submission" date="2020-03" db="EMBL/GenBank/DDBJ databases">
        <authorList>
            <person name="Weist P."/>
        </authorList>
    </citation>
    <scope>NUCLEOTIDE SEQUENCE</scope>
</reference>
<dbReference type="GO" id="GO:0030154">
    <property type="term" value="P:cell differentiation"/>
    <property type="evidence" value="ECO:0007669"/>
    <property type="project" value="UniProtKB-KW"/>
</dbReference>
<evidence type="ECO:0000313" key="19">
    <source>
        <dbReference type="Proteomes" id="UP001153269"/>
    </source>
</evidence>
<evidence type="ECO:0000256" key="12">
    <source>
        <dbReference type="ARBA" id="ARBA00031627"/>
    </source>
</evidence>
<evidence type="ECO:0000256" key="6">
    <source>
        <dbReference type="ARBA" id="ARBA00022846"/>
    </source>
</evidence>
<evidence type="ECO:0000256" key="1">
    <source>
        <dbReference type="ARBA" id="ARBA00004611"/>
    </source>
</evidence>
<keyword evidence="19" id="KW-1185">Reference proteome</keyword>
<dbReference type="GO" id="GO:0031514">
    <property type="term" value="C:motile cilium"/>
    <property type="evidence" value="ECO:0007669"/>
    <property type="project" value="TreeGrafter"/>
</dbReference>
<keyword evidence="11" id="KW-0966">Cell projection</keyword>
<keyword evidence="7" id="KW-0744">Spermatogenesis</keyword>
<evidence type="ECO:0000259" key="15">
    <source>
        <dbReference type="Pfam" id="PF24656"/>
    </source>
</evidence>
<evidence type="ECO:0000256" key="2">
    <source>
        <dbReference type="ARBA" id="ARBA00010738"/>
    </source>
</evidence>
<feature type="compositionally biased region" description="Basic and acidic residues" evidence="14">
    <location>
        <begin position="206"/>
        <end position="215"/>
    </location>
</feature>
<dbReference type="Pfam" id="PF24667">
    <property type="entry name" value="MORN_DRC7"/>
    <property type="match status" value="1"/>
</dbReference>
<evidence type="ECO:0000256" key="3">
    <source>
        <dbReference type="ARBA" id="ARBA00021303"/>
    </source>
</evidence>
<feature type="domain" description="CEP76/DRC7 peptidase-like" evidence="15">
    <location>
        <begin position="261"/>
        <end position="333"/>
    </location>
</feature>
<evidence type="ECO:0000256" key="11">
    <source>
        <dbReference type="ARBA" id="ARBA00023273"/>
    </source>
</evidence>
<keyword evidence="5" id="KW-0221">Differentiation</keyword>